<feature type="transmembrane region" description="Helical" evidence="8">
    <location>
        <begin position="12"/>
        <end position="34"/>
    </location>
</feature>
<feature type="transmembrane region" description="Helical" evidence="8">
    <location>
        <begin position="46"/>
        <end position="68"/>
    </location>
</feature>
<name>A0A815QV28_9BILA</name>
<dbReference type="OrthoDB" id="10033993at2759"/>
<keyword evidence="6" id="KW-0675">Receptor</keyword>
<evidence type="ECO:0000313" key="11">
    <source>
        <dbReference type="EMBL" id="CAF1465007.1"/>
    </source>
</evidence>
<feature type="transmembrane region" description="Helical" evidence="8">
    <location>
        <begin position="252"/>
        <end position="276"/>
    </location>
</feature>
<dbReference type="PROSITE" id="PS50262">
    <property type="entry name" value="G_PROTEIN_RECEP_F1_2"/>
    <property type="match status" value="1"/>
</dbReference>
<keyword evidence="7" id="KW-0807">Transducer</keyword>
<dbReference type="PANTHER" id="PTHR24243:SF230">
    <property type="entry name" value="G-PROTEIN COUPLED RECEPTORS FAMILY 1 PROFILE DOMAIN-CONTAINING PROTEIN"/>
    <property type="match status" value="1"/>
</dbReference>
<dbReference type="AlphaFoldDB" id="A0A815QV28"/>
<evidence type="ECO:0000259" key="9">
    <source>
        <dbReference type="PROSITE" id="PS50262"/>
    </source>
</evidence>
<feature type="transmembrane region" description="Helical" evidence="8">
    <location>
        <begin position="88"/>
        <end position="111"/>
    </location>
</feature>
<feature type="transmembrane region" description="Helical" evidence="8">
    <location>
        <begin position="215"/>
        <end position="232"/>
    </location>
</feature>
<dbReference type="EMBL" id="CAJNOM010000493">
    <property type="protein sequence ID" value="CAF1468311.1"/>
    <property type="molecule type" value="Genomic_DNA"/>
</dbReference>
<evidence type="ECO:0000256" key="6">
    <source>
        <dbReference type="ARBA" id="ARBA00023170"/>
    </source>
</evidence>
<keyword evidence="5 8" id="KW-0472">Membrane</keyword>
<sequence length="307" mass="35093">MSLSYIGQQLTIYIGVILFLSGIVGNTMNIFIFSSVRTYRTAPCTFYFLVAAIHQTLYVLIILISRIVTGMSGIDLTRISIAWCKARYFFISTLSPISYTCSCLATIDQFLATSQNAYLRRASKIEWTHRTVCVVIIVWCLQGIPWLFFYNISPINSTCVTTNAAFSIYISTYLLGFLCAIPTLILVVFGWLTYRNIRQTIVLAEQHADRQLTKMILIQVILVLISIIPYGINNLYGFVTSGVSKDANRVVVESFISTIVNLISYLYHVGNFYTFLMSSSRFRRTIKDRILYWHRQNQIIPMQPTTM</sequence>
<gene>
    <name evidence="10" type="ORF">BJG266_LOCUS3086</name>
    <name evidence="11" type="ORF">QVE165_LOCUS41190</name>
    <name evidence="12" type="ORF">QVE165_LOCUS41401</name>
</gene>
<accession>A0A815QV28</accession>
<keyword evidence="4" id="KW-0297">G-protein coupled receptor</keyword>
<evidence type="ECO:0000313" key="12">
    <source>
        <dbReference type="EMBL" id="CAF1468311.1"/>
    </source>
</evidence>
<feature type="transmembrane region" description="Helical" evidence="8">
    <location>
        <begin position="172"/>
        <end position="194"/>
    </location>
</feature>
<evidence type="ECO:0000256" key="1">
    <source>
        <dbReference type="ARBA" id="ARBA00004141"/>
    </source>
</evidence>
<dbReference type="GO" id="GO:0004930">
    <property type="term" value="F:G protein-coupled receptor activity"/>
    <property type="evidence" value="ECO:0007669"/>
    <property type="project" value="UniProtKB-KW"/>
</dbReference>
<keyword evidence="2 8" id="KW-0812">Transmembrane</keyword>
<evidence type="ECO:0000256" key="4">
    <source>
        <dbReference type="ARBA" id="ARBA00023040"/>
    </source>
</evidence>
<dbReference type="InterPro" id="IPR017452">
    <property type="entry name" value="GPCR_Rhodpsn_7TM"/>
</dbReference>
<evidence type="ECO:0000256" key="8">
    <source>
        <dbReference type="SAM" id="Phobius"/>
    </source>
</evidence>
<dbReference type="Proteomes" id="UP000663832">
    <property type="component" value="Unassembled WGS sequence"/>
</dbReference>
<evidence type="ECO:0000256" key="2">
    <source>
        <dbReference type="ARBA" id="ARBA00022692"/>
    </source>
</evidence>
<evidence type="ECO:0000256" key="7">
    <source>
        <dbReference type="ARBA" id="ARBA00023224"/>
    </source>
</evidence>
<proteinExistence type="predicted"/>
<dbReference type="PANTHER" id="PTHR24243">
    <property type="entry name" value="G-PROTEIN COUPLED RECEPTOR"/>
    <property type="match status" value="1"/>
</dbReference>
<organism evidence="12 13">
    <name type="scientific">Adineta steineri</name>
    <dbReference type="NCBI Taxonomy" id="433720"/>
    <lineage>
        <taxon>Eukaryota</taxon>
        <taxon>Metazoa</taxon>
        <taxon>Spiralia</taxon>
        <taxon>Gnathifera</taxon>
        <taxon>Rotifera</taxon>
        <taxon>Eurotatoria</taxon>
        <taxon>Bdelloidea</taxon>
        <taxon>Adinetida</taxon>
        <taxon>Adinetidae</taxon>
        <taxon>Adineta</taxon>
    </lineage>
</organism>
<dbReference type="EMBL" id="CAJNOI010000007">
    <property type="protein sequence ID" value="CAF0762455.1"/>
    <property type="molecule type" value="Genomic_DNA"/>
</dbReference>
<protein>
    <recommendedName>
        <fullName evidence="9">G-protein coupled receptors family 1 profile domain-containing protein</fullName>
    </recommendedName>
</protein>
<keyword evidence="13" id="KW-1185">Reference proteome</keyword>
<feature type="transmembrane region" description="Helical" evidence="8">
    <location>
        <begin position="132"/>
        <end position="152"/>
    </location>
</feature>
<dbReference type="Gene3D" id="1.20.1070.10">
    <property type="entry name" value="Rhodopsin 7-helix transmembrane proteins"/>
    <property type="match status" value="1"/>
</dbReference>
<evidence type="ECO:0000256" key="3">
    <source>
        <dbReference type="ARBA" id="ARBA00022989"/>
    </source>
</evidence>
<dbReference type="GO" id="GO:0005886">
    <property type="term" value="C:plasma membrane"/>
    <property type="evidence" value="ECO:0007669"/>
    <property type="project" value="TreeGrafter"/>
</dbReference>
<evidence type="ECO:0000313" key="13">
    <source>
        <dbReference type="Proteomes" id="UP000663832"/>
    </source>
</evidence>
<feature type="domain" description="G-protein coupled receptors family 1 profile" evidence="9">
    <location>
        <begin position="25"/>
        <end position="275"/>
    </location>
</feature>
<keyword evidence="3 8" id="KW-1133">Transmembrane helix</keyword>
<comment type="caution">
    <text evidence="12">The sequence shown here is derived from an EMBL/GenBank/DDBJ whole genome shotgun (WGS) entry which is preliminary data.</text>
</comment>
<dbReference type="Proteomes" id="UP000663877">
    <property type="component" value="Unassembled WGS sequence"/>
</dbReference>
<evidence type="ECO:0000256" key="5">
    <source>
        <dbReference type="ARBA" id="ARBA00023136"/>
    </source>
</evidence>
<evidence type="ECO:0000313" key="10">
    <source>
        <dbReference type="EMBL" id="CAF0762455.1"/>
    </source>
</evidence>
<comment type="subcellular location">
    <subcellularLocation>
        <location evidence="1">Membrane</location>
        <topology evidence="1">Multi-pass membrane protein</topology>
    </subcellularLocation>
</comment>
<reference evidence="12" key="1">
    <citation type="submission" date="2021-02" db="EMBL/GenBank/DDBJ databases">
        <authorList>
            <person name="Nowell W R."/>
        </authorList>
    </citation>
    <scope>NUCLEOTIDE SEQUENCE</scope>
</reference>
<dbReference type="SUPFAM" id="SSF81321">
    <property type="entry name" value="Family A G protein-coupled receptor-like"/>
    <property type="match status" value="1"/>
</dbReference>
<dbReference type="EMBL" id="CAJNOM010000487">
    <property type="protein sequence ID" value="CAF1465007.1"/>
    <property type="molecule type" value="Genomic_DNA"/>
</dbReference>